<evidence type="ECO:0000313" key="1">
    <source>
        <dbReference type="EMBL" id="KAJ1185111.1"/>
    </source>
</evidence>
<dbReference type="EMBL" id="JANPWB010000005">
    <property type="protein sequence ID" value="KAJ1185111.1"/>
    <property type="molecule type" value="Genomic_DNA"/>
</dbReference>
<protein>
    <submittedName>
        <fullName evidence="1">Uncharacterized protein</fullName>
    </submittedName>
</protein>
<gene>
    <name evidence="1" type="ORF">NDU88_001906</name>
</gene>
<dbReference type="AlphaFoldDB" id="A0AAV7U9S2"/>
<accession>A0AAV7U9S2</accession>
<evidence type="ECO:0000313" key="2">
    <source>
        <dbReference type="Proteomes" id="UP001066276"/>
    </source>
</evidence>
<reference evidence="1" key="1">
    <citation type="journal article" date="2022" name="bioRxiv">
        <title>Sequencing and chromosome-scale assembly of the giantPleurodeles waltlgenome.</title>
        <authorList>
            <person name="Brown T."/>
            <person name="Elewa A."/>
            <person name="Iarovenko S."/>
            <person name="Subramanian E."/>
            <person name="Araus A.J."/>
            <person name="Petzold A."/>
            <person name="Susuki M."/>
            <person name="Suzuki K.-i.T."/>
            <person name="Hayashi T."/>
            <person name="Toyoda A."/>
            <person name="Oliveira C."/>
            <person name="Osipova E."/>
            <person name="Leigh N.D."/>
            <person name="Simon A."/>
            <person name="Yun M.H."/>
        </authorList>
    </citation>
    <scope>NUCLEOTIDE SEQUENCE</scope>
    <source>
        <strain evidence="1">20211129_DDA</strain>
        <tissue evidence="1">Liver</tissue>
    </source>
</reference>
<dbReference type="Proteomes" id="UP001066276">
    <property type="component" value="Chromosome 3_1"/>
</dbReference>
<proteinExistence type="predicted"/>
<sequence>MLGVRASPSRRVQMSRGPHALTCSHQTPHVQLNQGARAVLEYHGPSDTQSCGVFAAYAPSLSSVRTEPVQEFIGLLHAVQSGTKRLVKKRRHMNMITIRWYAFRWRLPKKNLDLLRMHSHEMMVDDTSPYASIETGRLMSRKVILEAMYHENPLGNDPACIMRLFVSAV</sequence>
<name>A0AAV7U9S2_PLEWA</name>
<keyword evidence="2" id="KW-1185">Reference proteome</keyword>
<organism evidence="1 2">
    <name type="scientific">Pleurodeles waltl</name>
    <name type="common">Iberian ribbed newt</name>
    <dbReference type="NCBI Taxonomy" id="8319"/>
    <lineage>
        <taxon>Eukaryota</taxon>
        <taxon>Metazoa</taxon>
        <taxon>Chordata</taxon>
        <taxon>Craniata</taxon>
        <taxon>Vertebrata</taxon>
        <taxon>Euteleostomi</taxon>
        <taxon>Amphibia</taxon>
        <taxon>Batrachia</taxon>
        <taxon>Caudata</taxon>
        <taxon>Salamandroidea</taxon>
        <taxon>Salamandridae</taxon>
        <taxon>Pleurodelinae</taxon>
        <taxon>Pleurodeles</taxon>
    </lineage>
</organism>
<comment type="caution">
    <text evidence="1">The sequence shown here is derived from an EMBL/GenBank/DDBJ whole genome shotgun (WGS) entry which is preliminary data.</text>
</comment>